<comment type="caution">
    <text evidence="3">The sequence shown here is derived from an EMBL/GenBank/DDBJ whole genome shotgun (WGS) entry which is preliminary data.</text>
</comment>
<dbReference type="AlphaFoldDB" id="A0A367K4L9"/>
<evidence type="ECO:0000313" key="3">
    <source>
        <dbReference type="EMBL" id="RCH97128.1"/>
    </source>
</evidence>
<dbReference type="Proteomes" id="UP000253551">
    <property type="component" value="Unassembled WGS sequence"/>
</dbReference>
<dbReference type="PANTHER" id="PTHR31836:SF28">
    <property type="entry name" value="SRCR DOMAIN-CONTAINING PROTEIN-RELATED"/>
    <property type="match status" value="1"/>
</dbReference>
<sequence>MKILCASSIVALVLSVCVSAAPIHSAEENQTSLLKRGISYKGTATWYKPASEGGSQGACNGVHIDNSSYYVALNHAQYGNMNANSSWCGKKIKITGPAGSVTAKIMDACPGCGKNDLDLTPALFLKVVGSMTKGVGSITWQLA</sequence>
<evidence type="ECO:0000313" key="4">
    <source>
        <dbReference type="Proteomes" id="UP000253551"/>
    </source>
</evidence>
<dbReference type="STRING" id="4846.A0A367K4L9"/>
<dbReference type="InterPro" id="IPR036908">
    <property type="entry name" value="RlpA-like_sf"/>
</dbReference>
<gene>
    <name evidence="3" type="ORF">CU098_007445</name>
</gene>
<keyword evidence="4" id="KW-1185">Reference proteome</keyword>
<dbReference type="OrthoDB" id="623670at2759"/>
<dbReference type="Gene3D" id="2.40.40.10">
    <property type="entry name" value="RlpA-like domain"/>
    <property type="match status" value="1"/>
</dbReference>
<feature type="signal peptide" evidence="2">
    <location>
        <begin position="1"/>
        <end position="20"/>
    </location>
</feature>
<reference evidence="3 4" key="1">
    <citation type="journal article" date="2018" name="G3 (Bethesda)">
        <title>Phylogenetic and Phylogenomic Definition of Rhizopus Species.</title>
        <authorList>
            <person name="Gryganskyi A.P."/>
            <person name="Golan J."/>
            <person name="Dolatabadi S."/>
            <person name="Mondo S."/>
            <person name="Robb S."/>
            <person name="Idnurm A."/>
            <person name="Muszewska A."/>
            <person name="Steczkiewicz K."/>
            <person name="Masonjones S."/>
            <person name="Liao H.L."/>
            <person name="Gajdeczka M.T."/>
            <person name="Anike F."/>
            <person name="Vuek A."/>
            <person name="Anishchenko I.M."/>
            <person name="Voigt K."/>
            <person name="de Hoog G.S."/>
            <person name="Smith M.E."/>
            <person name="Heitman J."/>
            <person name="Vilgalys R."/>
            <person name="Stajich J.E."/>
        </authorList>
    </citation>
    <scope>NUCLEOTIDE SEQUENCE [LARGE SCALE GENOMIC DNA]</scope>
    <source>
        <strain evidence="3 4">LSU 92-RS-03</strain>
    </source>
</reference>
<dbReference type="CDD" id="cd22191">
    <property type="entry name" value="DPBB_RlpA_EXP_N-like"/>
    <property type="match status" value="1"/>
</dbReference>
<keyword evidence="1 2" id="KW-0732">Signal</keyword>
<proteinExistence type="predicted"/>
<name>A0A367K4L9_RHIST</name>
<dbReference type="EMBL" id="PJQM01002220">
    <property type="protein sequence ID" value="RCH97128.1"/>
    <property type="molecule type" value="Genomic_DNA"/>
</dbReference>
<dbReference type="SUPFAM" id="SSF50685">
    <property type="entry name" value="Barwin-like endoglucanases"/>
    <property type="match status" value="1"/>
</dbReference>
<organism evidence="3 4">
    <name type="scientific">Rhizopus stolonifer</name>
    <name type="common">Rhizopus nigricans</name>
    <dbReference type="NCBI Taxonomy" id="4846"/>
    <lineage>
        <taxon>Eukaryota</taxon>
        <taxon>Fungi</taxon>
        <taxon>Fungi incertae sedis</taxon>
        <taxon>Mucoromycota</taxon>
        <taxon>Mucoromycotina</taxon>
        <taxon>Mucoromycetes</taxon>
        <taxon>Mucorales</taxon>
        <taxon>Mucorineae</taxon>
        <taxon>Rhizopodaceae</taxon>
        <taxon>Rhizopus</taxon>
    </lineage>
</organism>
<dbReference type="PANTHER" id="PTHR31836">
    <property type="match status" value="1"/>
</dbReference>
<evidence type="ECO:0000256" key="1">
    <source>
        <dbReference type="ARBA" id="ARBA00022729"/>
    </source>
</evidence>
<dbReference type="InterPro" id="IPR051477">
    <property type="entry name" value="Expansin_CellWall"/>
</dbReference>
<feature type="chain" id="PRO_5016909736" description="RlpA-like protein double-psi beta-barrel domain-containing protein" evidence="2">
    <location>
        <begin position="21"/>
        <end position="143"/>
    </location>
</feature>
<protein>
    <recommendedName>
        <fullName evidence="5">RlpA-like protein double-psi beta-barrel domain-containing protein</fullName>
    </recommendedName>
</protein>
<accession>A0A367K4L9</accession>
<evidence type="ECO:0000256" key="2">
    <source>
        <dbReference type="SAM" id="SignalP"/>
    </source>
</evidence>
<evidence type="ECO:0008006" key="5">
    <source>
        <dbReference type="Google" id="ProtNLM"/>
    </source>
</evidence>